<evidence type="ECO:0000259" key="1">
    <source>
        <dbReference type="Pfam" id="PF04399"/>
    </source>
</evidence>
<evidence type="ECO:0000313" key="3">
    <source>
        <dbReference type="EMBL" id="MCA2016207.1"/>
    </source>
</evidence>
<reference evidence="4" key="1">
    <citation type="submission" date="2023-07" db="EMBL/GenBank/DDBJ databases">
        <title>Molecular identification of indigenous halophilic bacteria isolated from red sea cost, biodegradation of synthetic dyes and assessment of degraded metabolite toxicity.</title>
        <authorList>
            <person name="Chaieb K."/>
            <person name="Altayb H.N."/>
        </authorList>
    </citation>
    <scope>NUCLEOTIDE SEQUENCE [LARGE SCALE GENOMIC DNA]</scope>
    <source>
        <strain evidence="4">K20</strain>
    </source>
</reference>
<proteinExistence type="predicted"/>
<gene>
    <name evidence="3" type="primary">grxB</name>
    <name evidence="3" type="ORF">LDJ79_08810</name>
</gene>
<feature type="domain" description="Glutaredoxin 2 C-terminal" evidence="1">
    <location>
        <begin position="93"/>
        <end position="214"/>
    </location>
</feature>
<dbReference type="Gene3D" id="1.20.1050.10">
    <property type="match status" value="1"/>
</dbReference>
<dbReference type="Pfam" id="PF13417">
    <property type="entry name" value="GST_N_3"/>
    <property type="match status" value="1"/>
</dbReference>
<organism evidence="3 4">
    <name type="scientific">Vibrio tritonius</name>
    <dbReference type="NCBI Taxonomy" id="1435069"/>
    <lineage>
        <taxon>Bacteria</taxon>
        <taxon>Pseudomonadati</taxon>
        <taxon>Pseudomonadota</taxon>
        <taxon>Gammaproteobacteria</taxon>
        <taxon>Vibrionales</taxon>
        <taxon>Vibrionaceae</taxon>
        <taxon>Vibrio</taxon>
    </lineage>
</organism>
<feature type="domain" description="GST N-terminal" evidence="2">
    <location>
        <begin position="10"/>
        <end position="79"/>
    </location>
</feature>
<dbReference type="RefSeq" id="WP_225250313.1">
    <property type="nucleotide sequence ID" value="NZ_CP152307.1"/>
</dbReference>
<accession>A0ABS7YML1</accession>
<sequence length="218" mass="24644">MINGTTMLTLYIYEHCPFCARVRYVAGLLHIPVEEKVLAYDDVATPTELIGKKAVPILVKEDGSAMGESLDIIHYLLELKIQQVASQTVSDDVANWQSQAFPLLQKVGYPRWHQLGLGEFLTLNSRQQWQQNKETEELNFERLIADKDAIAAQVSEHIAAVEAFLFPAQGVTSLLDEAVIYSLLRGWICLPEIEWPERVMTWLRRRSVATGVSVMMAD</sequence>
<keyword evidence="4" id="KW-1185">Reference proteome</keyword>
<dbReference type="NCBIfam" id="TIGR02182">
    <property type="entry name" value="GRXB"/>
    <property type="match status" value="1"/>
</dbReference>
<comment type="caution">
    <text evidence="3">The sequence shown here is derived from an EMBL/GenBank/DDBJ whole genome shotgun (WGS) entry which is preliminary data.</text>
</comment>
<dbReference type="InterPro" id="IPR004045">
    <property type="entry name" value="Glutathione_S-Trfase_N"/>
</dbReference>
<dbReference type="NCBIfam" id="NF007702">
    <property type="entry name" value="PRK10387.1"/>
    <property type="match status" value="1"/>
</dbReference>
<dbReference type="Pfam" id="PF04399">
    <property type="entry name" value="Glutaredoxin2_C"/>
    <property type="match status" value="1"/>
</dbReference>
<protein>
    <submittedName>
        <fullName evidence="3">Glutaredoxin 2</fullName>
    </submittedName>
</protein>
<dbReference type="InterPro" id="IPR036249">
    <property type="entry name" value="Thioredoxin-like_sf"/>
</dbReference>
<dbReference type="SUPFAM" id="SSF47616">
    <property type="entry name" value="GST C-terminal domain-like"/>
    <property type="match status" value="1"/>
</dbReference>
<dbReference type="InterPro" id="IPR011767">
    <property type="entry name" value="GLR_AS"/>
</dbReference>
<dbReference type="SUPFAM" id="SSF52833">
    <property type="entry name" value="Thioredoxin-like"/>
    <property type="match status" value="1"/>
</dbReference>
<dbReference type="EMBL" id="JAIWIU010000053">
    <property type="protein sequence ID" value="MCA2016207.1"/>
    <property type="molecule type" value="Genomic_DNA"/>
</dbReference>
<dbReference type="Gene3D" id="3.40.30.10">
    <property type="entry name" value="Glutaredoxin"/>
    <property type="match status" value="1"/>
</dbReference>
<dbReference type="InterPro" id="IPR007494">
    <property type="entry name" value="Glutaredoxin2_C"/>
</dbReference>
<evidence type="ECO:0000259" key="2">
    <source>
        <dbReference type="Pfam" id="PF13417"/>
    </source>
</evidence>
<dbReference type="InterPro" id="IPR011901">
    <property type="entry name" value="Grx2"/>
</dbReference>
<dbReference type="InterPro" id="IPR036282">
    <property type="entry name" value="Glutathione-S-Trfase_C_sf"/>
</dbReference>
<evidence type="ECO:0000313" key="4">
    <source>
        <dbReference type="Proteomes" id="UP001199044"/>
    </source>
</evidence>
<dbReference type="PROSITE" id="PS00195">
    <property type="entry name" value="GLUTAREDOXIN_1"/>
    <property type="match status" value="1"/>
</dbReference>
<name>A0ABS7YML1_9VIBR</name>
<dbReference type="Proteomes" id="UP001199044">
    <property type="component" value="Unassembled WGS sequence"/>
</dbReference>